<dbReference type="Proteomes" id="UP000828390">
    <property type="component" value="Unassembled WGS sequence"/>
</dbReference>
<gene>
    <name evidence="2" type="ORF">DPMN_149357</name>
</gene>
<feature type="region of interest" description="Disordered" evidence="1">
    <location>
        <begin position="1"/>
        <end position="25"/>
    </location>
</feature>
<protein>
    <submittedName>
        <fullName evidence="2">Uncharacterized protein</fullName>
    </submittedName>
</protein>
<dbReference type="EMBL" id="JAIWYP010000007">
    <property type="protein sequence ID" value="KAH3795796.1"/>
    <property type="molecule type" value="Genomic_DNA"/>
</dbReference>
<sequence>MQFQQKLDSFNKNHNSPRPPTKPPIKMTMFEKIKIKQEAKEIALAMRRDATNEIQRHQQTEKSPLQPLQRQTVADQVNAFDDRTVQ</sequence>
<accession>A0A9D4FDE3</accession>
<keyword evidence="3" id="KW-1185">Reference proteome</keyword>
<comment type="caution">
    <text evidence="2">The sequence shown here is derived from an EMBL/GenBank/DDBJ whole genome shotgun (WGS) entry which is preliminary data.</text>
</comment>
<name>A0A9D4FDE3_DREPO</name>
<feature type="compositionally biased region" description="Polar residues" evidence="1">
    <location>
        <begin position="1"/>
        <end position="16"/>
    </location>
</feature>
<feature type="compositionally biased region" description="Polar residues" evidence="1">
    <location>
        <begin position="61"/>
        <end position="75"/>
    </location>
</feature>
<reference evidence="2" key="1">
    <citation type="journal article" date="2019" name="bioRxiv">
        <title>The Genome of the Zebra Mussel, Dreissena polymorpha: A Resource for Invasive Species Research.</title>
        <authorList>
            <person name="McCartney M.A."/>
            <person name="Auch B."/>
            <person name="Kono T."/>
            <person name="Mallez S."/>
            <person name="Zhang Y."/>
            <person name="Obille A."/>
            <person name="Becker A."/>
            <person name="Abrahante J.E."/>
            <person name="Garbe J."/>
            <person name="Badalamenti J.P."/>
            <person name="Herman A."/>
            <person name="Mangelson H."/>
            <person name="Liachko I."/>
            <person name="Sullivan S."/>
            <person name="Sone E.D."/>
            <person name="Koren S."/>
            <person name="Silverstein K.A.T."/>
            <person name="Beckman K.B."/>
            <person name="Gohl D.M."/>
        </authorList>
    </citation>
    <scope>NUCLEOTIDE SEQUENCE</scope>
    <source>
        <strain evidence="2">Duluth1</strain>
        <tissue evidence="2">Whole animal</tissue>
    </source>
</reference>
<evidence type="ECO:0000313" key="2">
    <source>
        <dbReference type="EMBL" id="KAH3795796.1"/>
    </source>
</evidence>
<feature type="compositionally biased region" description="Basic and acidic residues" evidence="1">
    <location>
        <begin position="47"/>
        <end position="60"/>
    </location>
</feature>
<dbReference type="AlphaFoldDB" id="A0A9D4FDE3"/>
<evidence type="ECO:0000313" key="3">
    <source>
        <dbReference type="Proteomes" id="UP000828390"/>
    </source>
</evidence>
<organism evidence="2 3">
    <name type="scientific">Dreissena polymorpha</name>
    <name type="common">Zebra mussel</name>
    <name type="synonym">Mytilus polymorpha</name>
    <dbReference type="NCBI Taxonomy" id="45954"/>
    <lineage>
        <taxon>Eukaryota</taxon>
        <taxon>Metazoa</taxon>
        <taxon>Spiralia</taxon>
        <taxon>Lophotrochozoa</taxon>
        <taxon>Mollusca</taxon>
        <taxon>Bivalvia</taxon>
        <taxon>Autobranchia</taxon>
        <taxon>Heteroconchia</taxon>
        <taxon>Euheterodonta</taxon>
        <taxon>Imparidentia</taxon>
        <taxon>Neoheterodontei</taxon>
        <taxon>Myida</taxon>
        <taxon>Dreissenoidea</taxon>
        <taxon>Dreissenidae</taxon>
        <taxon>Dreissena</taxon>
    </lineage>
</organism>
<feature type="region of interest" description="Disordered" evidence="1">
    <location>
        <begin position="47"/>
        <end position="86"/>
    </location>
</feature>
<proteinExistence type="predicted"/>
<evidence type="ECO:0000256" key="1">
    <source>
        <dbReference type="SAM" id="MobiDB-lite"/>
    </source>
</evidence>
<reference evidence="2" key="2">
    <citation type="submission" date="2020-11" db="EMBL/GenBank/DDBJ databases">
        <authorList>
            <person name="McCartney M.A."/>
            <person name="Auch B."/>
            <person name="Kono T."/>
            <person name="Mallez S."/>
            <person name="Becker A."/>
            <person name="Gohl D.M."/>
            <person name="Silverstein K.A.T."/>
            <person name="Koren S."/>
            <person name="Bechman K.B."/>
            <person name="Herman A."/>
            <person name="Abrahante J.E."/>
            <person name="Garbe J."/>
        </authorList>
    </citation>
    <scope>NUCLEOTIDE SEQUENCE</scope>
    <source>
        <strain evidence="2">Duluth1</strain>
        <tissue evidence="2">Whole animal</tissue>
    </source>
</reference>